<dbReference type="PANTHER" id="PTHR31762">
    <property type="entry name" value="FAS-BINDING FACTOR-LIKE PROTEIN"/>
    <property type="match status" value="1"/>
</dbReference>
<proteinExistence type="predicted"/>
<protein>
    <submittedName>
        <fullName evidence="1">Uncharacterized protein</fullName>
    </submittedName>
</protein>
<dbReference type="EMBL" id="JACMSC010000011">
    <property type="protein sequence ID" value="KAG6501416.1"/>
    <property type="molecule type" value="Genomic_DNA"/>
</dbReference>
<dbReference type="Proteomes" id="UP000734854">
    <property type="component" value="Unassembled WGS sequence"/>
</dbReference>
<dbReference type="InterPro" id="IPR040321">
    <property type="entry name" value="SCD2-like"/>
</dbReference>
<keyword evidence="2" id="KW-1185">Reference proteome</keyword>
<name>A0A8J5L575_ZINOF</name>
<organism evidence="1 2">
    <name type="scientific">Zingiber officinale</name>
    <name type="common">Ginger</name>
    <name type="synonym">Amomum zingiber</name>
    <dbReference type="NCBI Taxonomy" id="94328"/>
    <lineage>
        <taxon>Eukaryota</taxon>
        <taxon>Viridiplantae</taxon>
        <taxon>Streptophyta</taxon>
        <taxon>Embryophyta</taxon>
        <taxon>Tracheophyta</taxon>
        <taxon>Spermatophyta</taxon>
        <taxon>Magnoliopsida</taxon>
        <taxon>Liliopsida</taxon>
        <taxon>Zingiberales</taxon>
        <taxon>Zingiberaceae</taxon>
        <taxon>Zingiber</taxon>
    </lineage>
</organism>
<accession>A0A8J5L575</accession>
<dbReference type="GO" id="GO:0000911">
    <property type="term" value="P:cytokinesis by cell plate formation"/>
    <property type="evidence" value="ECO:0007669"/>
    <property type="project" value="InterPro"/>
</dbReference>
<comment type="caution">
    <text evidence="1">The sequence shown here is derived from an EMBL/GenBank/DDBJ whole genome shotgun (WGS) entry which is preliminary data.</text>
</comment>
<reference evidence="1 2" key="1">
    <citation type="submission" date="2020-08" db="EMBL/GenBank/DDBJ databases">
        <title>Plant Genome Project.</title>
        <authorList>
            <person name="Zhang R.-G."/>
        </authorList>
    </citation>
    <scope>NUCLEOTIDE SEQUENCE [LARGE SCALE GENOMIC DNA]</scope>
    <source>
        <tissue evidence="1">Rhizome</tissue>
    </source>
</reference>
<evidence type="ECO:0000313" key="2">
    <source>
        <dbReference type="Proteomes" id="UP000734854"/>
    </source>
</evidence>
<evidence type="ECO:0000313" key="1">
    <source>
        <dbReference type="EMBL" id="KAG6501416.1"/>
    </source>
</evidence>
<dbReference type="AlphaFoldDB" id="A0A8J5L575"/>
<sequence>MLSVEKGLRELISLKVEDAVILALSQHRRPNFLRQFSSDFKAPGDPKFIESFELCQEEIEDVTFKQAWLIYFWRRAKAHGIEEDIADERLQFWLGRIGQSPTSHDFVDGKEFAYGGTGTEAFLAGLGFNLTVLESKSSECAEAGRMEYDILLPKNNWGWFNLGKVRSSFKGTPGGNKINVLELRYGPVVGLWLMADNIETSTSDATSPISTYFMVRYSKSYIHRSSTPQLCCFTLDLYGSVAPRRPPRLCLPLQHDPLSISSEAVAHSL</sequence>
<dbReference type="PANTHER" id="PTHR31762:SF4">
    <property type="entry name" value="COILED-COIL DOMAIN-CONTAINING PROTEIN SCD2"/>
    <property type="match status" value="1"/>
</dbReference>
<gene>
    <name evidence="1" type="ORF">ZIOFF_041296</name>
</gene>